<sequence length="500" mass="53871">NAIYTAGSMFLTIPELDLTKNITDATGDDEGYLTGPPGNQQLILNLGNLPVGTIRTLKFSMTGGGYLVNNDEVLNRASADAENVEIAWSEASLVTLCADPELAFTKNVDKAQAYAGEVLQYSLNYQVTGGDLHNAVITDEIPELTTFANEDMSWSHRDSISSPINLKNLTPGDGDDEGTFVPGYGERGQVVFALGTLAEGSSGWVNFKVKINDDAQRGDEILNTAVMDANEVDPIEDDALTVIIADDPPIIDIFKDVDKSVVYPGDYLDYTLSYSISGETTAENVVITDTIPEHTVYVTGSMYEVLGSTLNNLTDADDNDVYDFDVTNADMMTFTLGNLEPGSSGLFTFQVQVDDDAPTMPFPLDGYNIRQCLDRNDLIDGVLQNDSNITADNADPGMSCVASFVITAPLPELTIDKQVDKATANPGDTLYYTIDYTNIGEGDAHNTKVYDYYNTSLITPTEISGNGVDMGGQIEWYIGTLAAGASGTVTWSGELIDTFP</sequence>
<feature type="non-terminal residue" evidence="2">
    <location>
        <position position="1"/>
    </location>
</feature>
<dbReference type="Gene3D" id="2.60.40.740">
    <property type="match status" value="2"/>
</dbReference>
<dbReference type="AlphaFoldDB" id="X1GUW0"/>
<organism evidence="2">
    <name type="scientific">marine sediment metagenome</name>
    <dbReference type="NCBI Taxonomy" id="412755"/>
    <lineage>
        <taxon>unclassified sequences</taxon>
        <taxon>metagenomes</taxon>
        <taxon>ecological metagenomes</taxon>
    </lineage>
</organism>
<feature type="domain" description="DUF11" evidence="1">
    <location>
        <begin position="252"/>
        <end position="353"/>
    </location>
</feature>
<dbReference type="InterPro" id="IPR013783">
    <property type="entry name" value="Ig-like_fold"/>
</dbReference>
<reference evidence="2" key="1">
    <citation type="journal article" date="2014" name="Front. Microbiol.">
        <title>High frequency of phylogenetically diverse reductive dehalogenase-homologous genes in deep subseafloor sedimentary metagenomes.</title>
        <authorList>
            <person name="Kawai M."/>
            <person name="Futagami T."/>
            <person name="Toyoda A."/>
            <person name="Takaki Y."/>
            <person name="Nishi S."/>
            <person name="Hori S."/>
            <person name="Arai W."/>
            <person name="Tsubouchi T."/>
            <person name="Morono Y."/>
            <person name="Uchiyama I."/>
            <person name="Ito T."/>
            <person name="Fujiyama A."/>
            <person name="Inagaki F."/>
            <person name="Takami H."/>
        </authorList>
    </citation>
    <scope>NUCLEOTIDE SEQUENCE</scope>
    <source>
        <strain evidence="2">Expedition CK06-06</strain>
    </source>
</reference>
<dbReference type="InterPro" id="IPR051172">
    <property type="entry name" value="Chlamydia_OmcB"/>
</dbReference>
<dbReference type="Pfam" id="PF01345">
    <property type="entry name" value="DUF11"/>
    <property type="match status" value="2"/>
</dbReference>
<dbReference type="InterPro" id="IPR047589">
    <property type="entry name" value="DUF11_rpt"/>
</dbReference>
<protein>
    <recommendedName>
        <fullName evidence="1">DUF11 domain-containing protein</fullName>
    </recommendedName>
</protein>
<comment type="caution">
    <text evidence="2">The sequence shown here is derived from an EMBL/GenBank/DDBJ whole genome shotgun (WGS) entry which is preliminary data.</text>
</comment>
<dbReference type="NCBIfam" id="TIGR01451">
    <property type="entry name" value="B_ant_repeat"/>
    <property type="match status" value="3"/>
</dbReference>
<feature type="non-terminal residue" evidence="2">
    <location>
        <position position="500"/>
    </location>
</feature>
<dbReference type="Gene3D" id="2.60.40.10">
    <property type="entry name" value="Immunoglobulins"/>
    <property type="match status" value="1"/>
</dbReference>
<dbReference type="InterPro" id="IPR001434">
    <property type="entry name" value="OmcB-like_DUF11"/>
</dbReference>
<accession>X1GUW0</accession>
<gene>
    <name evidence="2" type="ORF">S03H2_10653</name>
</gene>
<proteinExistence type="predicted"/>
<name>X1GUW0_9ZZZZ</name>
<evidence type="ECO:0000259" key="1">
    <source>
        <dbReference type="Pfam" id="PF01345"/>
    </source>
</evidence>
<dbReference type="EMBL" id="BARU01005467">
    <property type="protein sequence ID" value="GAH36798.1"/>
    <property type="molecule type" value="Genomic_DNA"/>
</dbReference>
<feature type="domain" description="DUF11" evidence="1">
    <location>
        <begin position="413"/>
        <end position="492"/>
    </location>
</feature>
<evidence type="ECO:0000313" key="2">
    <source>
        <dbReference type="EMBL" id="GAH36798.1"/>
    </source>
</evidence>
<dbReference type="PANTHER" id="PTHR34819">
    <property type="entry name" value="LARGE CYSTEINE-RICH PERIPLASMIC PROTEIN OMCB"/>
    <property type="match status" value="1"/>
</dbReference>